<dbReference type="RefSeq" id="WP_103931307.1">
    <property type="nucleotide sequence ID" value="NZ_FNVA01000001.1"/>
</dbReference>
<protein>
    <submittedName>
        <fullName evidence="2">Uncharacterized conserved protein, DUF427 family</fullName>
    </submittedName>
</protein>
<feature type="domain" description="DUF427" evidence="1">
    <location>
        <begin position="3"/>
        <end position="88"/>
    </location>
</feature>
<gene>
    <name evidence="2" type="ORF">SAMN05421819_0364</name>
</gene>
<dbReference type="Gene3D" id="2.170.150.40">
    <property type="entry name" value="Domain of unknown function (DUF427)"/>
    <property type="match status" value="1"/>
</dbReference>
<dbReference type="PANTHER" id="PTHR34310:SF5">
    <property type="entry name" value="DUF427 DOMAIN PROTEIN (AFU_ORTHOLOGUE AFUA_3G02220)"/>
    <property type="match status" value="1"/>
</dbReference>
<dbReference type="OrthoDB" id="119916at2"/>
<sequence>MAKAIWNGQTLAESDEIQTVEGNVFFPEEAVNRVFLRPSSTSSTHPLKGLARYYTLLVDGQENPDAAWYYPDPKPGARKVKHHVAFWRGVEIVTT</sequence>
<dbReference type="InterPro" id="IPR038694">
    <property type="entry name" value="DUF427_sf"/>
</dbReference>
<reference evidence="2 3" key="1">
    <citation type="submission" date="2016-10" db="EMBL/GenBank/DDBJ databases">
        <authorList>
            <person name="de Groot N.N."/>
        </authorList>
    </citation>
    <scope>NUCLEOTIDE SEQUENCE [LARGE SCALE GENOMIC DNA]</scope>
    <source>
        <strain evidence="2 3">DSM 22489</strain>
    </source>
</reference>
<evidence type="ECO:0000259" key="1">
    <source>
        <dbReference type="Pfam" id="PF04248"/>
    </source>
</evidence>
<dbReference type="Pfam" id="PF04248">
    <property type="entry name" value="NTP_transf_9"/>
    <property type="match status" value="1"/>
</dbReference>
<name>A0A1H5SUV0_9BACT</name>
<proteinExistence type="predicted"/>
<organism evidence="2 3">
    <name type="scientific">Bryocella elongata</name>
    <dbReference type="NCBI Taxonomy" id="863522"/>
    <lineage>
        <taxon>Bacteria</taxon>
        <taxon>Pseudomonadati</taxon>
        <taxon>Acidobacteriota</taxon>
        <taxon>Terriglobia</taxon>
        <taxon>Terriglobales</taxon>
        <taxon>Acidobacteriaceae</taxon>
        <taxon>Bryocella</taxon>
    </lineage>
</organism>
<accession>A0A1H5SUV0</accession>
<evidence type="ECO:0000313" key="2">
    <source>
        <dbReference type="EMBL" id="SEF54315.1"/>
    </source>
</evidence>
<dbReference type="PANTHER" id="PTHR34310">
    <property type="entry name" value="DUF427 DOMAIN PROTEIN (AFU_ORTHOLOGUE AFUA_3G02220)"/>
    <property type="match status" value="1"/>
</dbReference>
<dbReference type="AlphaFoldDB" id="A0A1H5SUV0"/>
<dbReference type="InterPro" id="IPR007361">
    <property type="entry name" value="DUF427"/>
</dbReference>
<dbReference type="EMBL" id="FNVA01000001">
    <property type="protein sequence ID" value="SEF54315.1"/>
    <property type="molecule type" value="Genomic_DNA"/>
</dbReference>
<evidence type="ECO:0000313" key="3">
    <source>
        <dbReference type="Proteomes" id="UP000236728"/>
    </source>
</evidence>
<keyword evidence="3" id="KW-1185">Reference proteome</keyword>
<dbReference type="Proteomes" id="UP000236728">
    <property type="component" value="Unassembled WGS sequence"/>
</dbReference>